<dbReference type="EMBL" id="GGMS01017617">
    <property type="protein sequence ID" value="MBY86820.1"/>
    <property type="molecule type" value="Transcribed_RNA"/>
</dbReference>
<dbReference type="AlphaFoldDB" id="A0A2S2RAY0"/>
<organism evidence="1">
    <name type="scientific">Sipha flava</name>
    <name type="common">yellow sugarcane aphid</name>
    <dbReference type="NCBI Taxonomy" id="143950"/>
    <lineage>
        <taxon>Eukaryota</taxon>
        <taxon>Metazoa</taxon>
        <taxon>Ecdysozoa</taxon>
        <taxon>Arthropoda</taxon>
        <taxon>Hexapoda</taxon>
        <taxon>Insecta</taxon>
        <taxon>Pterygota</taxon>
        <taxon>Neoptera</taxon>
        <taxon>Paraneoptera</taxon>
        <taxon>Hemiptera</taxon>
        <taxon>Sternorrhyncha</taxon>
        <taxon>Aphidomorpha</taxon>
        <taxon>Aphidoidea</taxon>
        <taxon>Aphididae</taxon>
        <taxon>Sipha</taxon>
    </lineage>
</organism>
<gene>
    <name evidence="1" type="ORF">g.25546</name>
</gene>
<proteinExistence type="predicted"/>
<evidence type="ECO:0000313" key="1">
    <source>
        <dbReference type="EMBL" id="MBY86820.1"/>
    </source>
</evidence>
<sequence length="735" mass="89585">MDFPDTPLFYSAYKHDSECTVYFTLIDKNYKEYEARMAKKSINDILSENDYEEKKKNYFSSIYEKEYDHYVQRIKNLVHRAMLSRDFQNFQSIEFPRVFKQYDEFQMNVLEKGATKVMNEETYILLTNAFFPPIYEDSENYHKRMTILKNHVMSNEEFQEFTINFPLISKSYYAYKSCLQRADRPQKARIGVISFNDGALKIIDETLFNSIKNAYFPKMNETYETYSKRMISIGFNPLAKKQFQDCIDVYPKPSPHFSTYIKNPETTNRTEKSSSIMNYIDTGMKNIGCVPLSYRAFDNFRQTIPRISQSYNDYYKNVIDKGFILMLNKNQSEAVKDVFYPRMTEDYNEYNNRLNILGMNIIKEEDYKLYKQTYPKFFENTYETYLKRFSQESPHLNEEEFNNFLKNSPRLVENYDMYLKRRRKEMLYTNHVIEEHSYQMYYELKYVFMPDQCETLDTYIMKIKSLSLNENRENIMNYYMEIMELYPRFFESYEDYLQRINESMKLIHLKLNETEFHLYFSSYPRPFESYHIYVHRMRDQEYVLTKNQFNNYRKIYSRIPENIESYVARLETLGYKNYGFSETMIKYFKYIYPLPDEIYKEYSDRIDSLDFQSDIFKRQQFEFLINVLKITKMTKKEFKSFKLSLPKPHENYENYMIRIELLKMNGFKGIQYIFPEDLFDDIKMSYPKADEFISVYKTRLISYDYECYVKNVAQFIQDFEEVITKSLEHMFFNYL</sequence>
<protein>
    <submittedName>
        <fullName evidence="1">Uncharacterized protein</fullName>
    </submittedName>
</protein>
<name>A0A2S2RAY0_9HEMI</name>
<reference evidence="1" key="1">
    <citation type="submission" date="2018-04" db="EMBL/GenBank/DDBJ databases">
        <title>Transcriptome assembly of Sipha flava.</title>
        <authorList>
            <person name="Scully E.D."/>
            <person name="Geib S.M."/>
            <person name="Palmer N.A."/>
            <person name="Koch K."/>
            <person name="Bradshaw J."/>
            <person name="Heng-Moss T."/>
            <person name="Sarath G."/>
        </authorList>
    </citation>
    <scope>NUCLEOTIDE SEQUENCE</scope>
</reference>
<accession>A0A2S2RAY0</accession>